<name>A0ABS7EEY3_9GAMM</name>
<keyword evidence="1" id="KW-0732">Signal</keyword>
<evidence type="ECO:0000313" key="2">
    <source>
        <dbReference type="EMBL" id="MBW8190899.1"/>
    </source>
</evidence>
<reference evidence="2" key="1">
    <citation type="submission" date="2021-07" db="EMBL/GenBank/DDBJ databases">
        <title>Neiella marina sp. nov., isolated from the intestinal content of sea cucumber Apostichopus japonicus.</title>
        <authorList>
            <person name="Bai X."/>
        </authorList>
    </citation>
    <scope>NUCLEOTIDE SEQUENCE</scope>
    <source>
        <strain evidence="2">126</strain>
    </source>
</reference>
<dbReference type="EMBL" id="JAHZSS010000007">
    <property type="protein sequence ID" value="MBW8190899.1"/>
    <property type="molecule type" value="Genomic_DNA"/>
</dbReference>
<feature type="signal peptide" evidence="1">
    <location>
        <begin position="1"/>
        <end position="28"/>
    </location>
</feature>
<accession>A0ABS7EEY3</accession>
<protein>
    <submittedName>
        <fullName evidence="2">Uncharacterized protein</fullName>
    </submittedName>
</protein>
<evidence type="ECO:0000313" key="3">
    <source>
        <dbReference type="Proteomes" id="UP001166251"/>
    </source>
</evidence>
<organism evidence="2 3">
    <name type="scientific">Neiella holothuriorum</name>
    <dbReference type="NCBI Taxonomy" id="2870530"/>
    <lineage>
        <taxon>Bacteria</taxon>
        <taxon>Pseudomonadati</taxon>
        <taxon>Pseudomonadota</taxon>
        <taxon>Gammaproteobacteria</taxon>
        <taxon>Alteromonadales</taxon>
        <taxon>Echinimonadaceae</taxon>
        <taxon>Neiella</taxon>
    </lineage>
</organism>
<proteinExistence type="predicted"/>
<dbReference type="PROSITE" id="PS51257">
    <property type="entry name" value="PROKAR_LIPOPROTEIN"/>
    <property type="match status" value="1"/>
</dbReference>
<evidence type="ECO:0000256" key="1">
    <source>
        <dbReference type="SAM" id="SignalP"/>
    </source>
</evidence>
<feature type="chain" id="PRO_5047058175" evidence="1">
    <location>
        <begin position="29"/>
        <end position="707"/>
    </location>
</feature>
<dbReference type="Proteomes" id="UP001166251">
    <property type="component" value="Unassembled WGS sequence"/>
</dbReference>
<keyword evidence="3" id="KW-1185">Reference proteome</keyword>
<comment type="caution">
    <text evidence="2">The sequence shown here is derived from an EMBL/GenBank/DDBJ whole genome shotgun (WGS) entry which is preliminary data.</text>
</comment>
<dbReference type="RefSeq" id="WP_220103586.1">
    <property type="nucleotide sequence ID" value="NZ_JAHZSS010000007.1"/>
</dbReference>
<sequence>MRLLSSTFIALPLLFLFGCGGGSSSSSGTETSPPSTEPTIYTLTVQGIAADSILSDADVTLFIDNDKFVTTTISDGSFSLEIEYEEGDYDGDEFMTLHVEGSGSQSHIERYSHLGTLATLNSLAGSDDLLQQEQLSRLAPTNVTTALYLLSLESGVTITDDDSLAAAEASINAQTLANIASFIKVLSDNIDYIPSNKTAVDKLSGNDGVQSAMAEYLADIDELDSDGQITENFADAMNQALADTISSSYVIQPITEAEAVGTHVSTLPVTEGWVAKSQGSDVFTLNSDGSGSINVQYYEDDAIDSAATNQLVQWSISENGVLALNSYSDVISTAVEYHDTLSIGYYWGSDVVNQLFNDNFEGGNFNVTTQYADPQIIKLADGKVVIHYSVEKILDPTSYDADWEGEYPTYDESYMEVRTWHQGIEPAELWASEPIGSWVLPTVSEYKDWKATESASFLVPQVVELSDNYSVLDSDGSSIGKWSYDNGSVLLELKSDWDITIQPFAQADGLFSAVLTVTKNDYQLSQVQWIAENLPGSASLADDLVQELPMTLAVWTETWLASTTDDAESFFESISGYELTEGGTVSQIAGYSDYSVESGTEEAIYLKTSPRMANWQALDDNSWLLFGDTDFSDELNLSQERSWQQVATRSDGSHIVLEHGYYQYSGDDADQYQSGYYILPRLNVVSPYDLSTYEEEYQYSIEQGYLW</sequence>
<gene>
    <name evidence="2" type="ORF">K0504_07610</name>
</gene>